<evidence type="ECO:0000313" key="2">
    <source>
        <dbReference type="Proteomes" id="UP000215596"/>
    </source>
</evidence>
<organism evidence="1 2">
    <name type="scientific">Paenibacillus campinasensis</name>
    <dbReference type="NCBI Taxonomy" id="66347"/>
    <lineage>
        <taxon>Bacteria</taxon>
        <taxon>Bacillati</taxon>
        <taxon>Bacillota</taxon>
        <taxon>Bacilli</taxon>
        <taxon>Bacillales</taxon>
        <taxon>Paenibacillaceae</taxon>
        <taxon>Paenibacillus</taxon>
    </lineage>
</organism>
<accession>A0A268EGY5</accession>
<sequence length="135" mass="15806">MAKSPRKKITADERKDWRNLPLEHWNTATVHAMVIELNAEKFAVEKYVPRSWTYEQGVIKRNLKQYGAEAVRETIERAFAEYRPSADYPQLTAGFLLTYMLPRIMPRVLAELETRKRRQAAESQAPDIDEVISWL</sequence>
<dbReference type="Proteomes" id="UP000215596">
    <property type="component" value="Unassembled WGS sequence"/>
</dbReference>
<dbReference type="EMBL" id="NPBY01000079">
    <property type="protein sequence ID" value="PAD72401.1"/>
    <property type="molecule type" value="Genomic_DNA"/>
</dbReference>
<dbReference type="OrthoDB" id="2610578at2"/>
<evidence type="ECO:0000313" key="1">
    <source>
        <dbReference type="EMBL" id="PAD72401.1"/>
    </source>
</evidence>
<protein>
    <submittedName>
        <fullName evidence="1">Uncharacterized protein</fullName>
    </submittedName>
</protein>
<dbReference type="AlphaFoldDB" id="A0A268EGY5"/>
<name>A0A268EGY5_9BACL</name>
<proteinExistence type="predicted"/>
<dbReference type="RefSeq" id="WP_095267600.1">
    <property type="nucleotide sequence ID" value="NZ_NPBY01000079.1"/>
</dbReference>
<reference evidence="1 2" key="1">
    <citation type="submission" date="2017-07" db="EMBL/GenBank/DDBJ databases">
        <title>Isolation and whole genome analysis of endospore-forming bacteria from heroin.</title>
        <authorList>
            <person name="Kalinowski J."/>
            <person name="Ahrens B."/>
            <person name="Al-Dilaimi A."/>
            <person name="Winkler A."/>
            <person name="Wibberg D."/>
            <person name="Schleenbecker U."/>
            <person name="Ruckert C."/>
            <person name="Wolfel R."/>
            <person name="Grass G."/>
        </authorList>
    </citation>
    <scope>NUCLEOTIDE SEQUENCE [LARGE SCALE GENOMIC DNA]</scope>
    <source>
        <strain evidence="1 2">7537-G1</strain>
    </source>
</reference>
<comment type="caution">
    <text evidence="1">The sequence shown here is derived from an EMBL/GenBank/DDBJ whole genome shotgun (WGS) entry which is preliminary data.</text>
</comment>
<gene>
    <name evidence="1" type="ORF">CHH67_22430</name>
</gene>